<proteinExistence type="predicted"/>
<dbReference type="Proteomes" id="UP000515158">
    <property type="component" value="Unplaced"/>
</dbReference>
<reference evidence="4" key="1">
    <citation type="submission" date="2025-08" db="UniProtKB">
        <authorList>
            <consortium name="RefSeq"/>
        </authorList>
    </citation>
    <scope>IDENTIFICATION</scope>
    <source>
        <tissue evidence="4">Total insect</tissue>
    </source>
</reference>
<dbReference type="PANTHER" id="PTHR38926">
    <property type="entry name" value="F-BOX DOMAIN CONTAINING PROTEIN, EXPRESSED"/>
    <property type="match status" value="1"/>
</dbReference>
<feature type="domain" description="F-box" evidence="2">
    <location>
        <begin position="121"/>
        <end position="168"/>
    </location>
</feature>
<dbReference type="Gene3D" id="3.80.10.10">
    <property type="entry name" value="Ribonuclease Inhibitor"/>
    <property type="match status" value="1"/>
</dbReference>
<evidence type="ECO:0000313" key="4">
    <source>
        <dbReference type="RefSeq" id="XP_034253805.1"/>
    </source>
</evidence>
<dbReference type="AlphaFoldDB" id="A0A6P9A8F1"/>
<sequence>MSVYSEDEILCNAFRVQVNVNNGHNGELDKKSPIARSSCNAKYNVPSANFTSYDFPSNTVSSCCVAETSNTLTAQTARRLQELETELRNEQERRAKVERQLAQCLQMLADLRGAHSQCPIQRHFDELPEEIAITIFSYLSVHDLVDVVSKVNKKWNRLAHDVVLWSQMSLDNHDINDIMKLMNFAPCLRSVCIPSEQLFVHDDAEDTSLQVLTQSPCRLRSLTLPDFQPISLRMIRNQMGNLRHLQLNSWWDNSRSEFRDDMWTAIFELDLVSLALQEYDGGNSYFHSVSRPVPGQLTSLRHLDLYCKQVPGGILSALLEACKNSLETVALPPKTLGADVALLSKCPRLREANVPFLREVCALEANPMLELVEMNAEWVAETEIESIVNDVACFLHMPSVVNRLRTLFFQGMPVQCRQLLHATAGVRGLRYVRIHNFGEPEVVDGILEVLEGLPDLERFVIATLPPPAVLDAIGAHFCPKLKELCFIGACSDDNYGCRIPAIKRLLQHRPQLHVFLDLGLGVVRHLEGAYPDCLREHRTVCSDESRWHRVHPVLVNHEPDSCTWCRYNVEAYATVADMRGKLDVQPVQHHE</sequence>
<dbReference type="InParanoid" id="A0A6P9A8F1"/>
<dbReference type="KEGG" id="tpal:117652804"/>
<evidence type="ECO:0000256" key="1">
    <source>
        <dbReference type="SAM" id="Coils"/>
    </source>
</evidence>
<dbReference type="InterPro" id="IPR001810">
    <property type="entry name" value="F-box_dom"/>
</dbReference>
<protein>
    <submittedName>
        <fullName evidence="4">Uncharacterized protein LOC117652804</fullName>
    </submittedName>
</protein>
<dbReference type="GeneID" id="117652804"/>
<dbReference type="PANTHER" id="PTHR38926:SF5">
    <property type="entry name" value="F-BOX AND LEUCINE-RICH REPEAT PROTEIN 6"/>
    <property type="match status" value="1"/>
</dbReference>
<dbReference type="Pfam" id="PF12937">
    <property type="entry name" value="F-box-like"/>
    <property type="match status" value="1"/>
</dbReference>
<evidence type="ECO:0000259" key="2">
    <source>
        <dbReference type="PROSITE" id="PS50181"/>
    </source>
</evidence>
<accession>A0A6P9A8F1</accession>
<feature type="coiled-coil region" evidence="1">
    <location>
        <begin position="73"/>
        <end position="107"/>
    </location>
</feature>
<dbReference type="Gene3D" id="1.20.1280.50">
    <property type="match status" value="1"/>
</dbReference>
<dbReference type="OrthoDB" id="10257471at2759"/>
<organism evidence="4">
    <name type="scientific">Thrips palmi</name>
    <name type="common">Melon thrips</name>
    <dbReference type="NCBI Taxonomy" id="161013"/>
    <lineage>
        <taxon>Eukaryota</taxon>
        <taxon>Metazoa</taxon>
        <taxon>Ecdysozoa</taxon>
        <taxon>Arthropoda</taxon>
        <taxon>Hexapoda</taxon>
        <taxon>Insecta</taxon>
        <taxon>Pterygota</taxon>
        <taxon>Neoptera</taxon>
        <taxon>Paraneoptera</taxon>
        <taxon>Thysanoptera</taxon>
        <taxon>Terebrantia</taxon>
        <taxon>Thripoidea</taxon>
        <taxon>Thripidae</taxon>
        <taxon>Thrips</taxon>
    </lineage>
</organism>
<evidence type="ECO:0000313" key="3">
    <source>
        <dbReference type="Proteomes" id="UP000515158"/>
    </source>
</evidence>
<dbReference type="SUPFAM" id="SSF81383">
    <property type="entry name" value="F-box domain"/>
    <property type="match status" value="1"/>
</dbReference>
<keyword evidence="3" id="KW-1185">Reference proteome</keyword>
<dbReference type="SMART" id="SM00256">
    <property type="entry name" value="FBOX"/>
    <property type="match status" value="1"/>
</dbReference>
<keyword evidence="1" id="KW-0175">Coiled coil</keyword>
<dbReference type="RefSeq" id="XP_034253805.1">
    <property type="nucleotide sequence ID" value="XM_034397914.1"/>
</dbReference>
<name>A0A6P9A8F1_THRPL</name>
<dbReference type="InterPro" id="IPR036047">
    <property type="entry name" value="F-box-like_dom_sf"/>
</dbReference>
<dbReference type="SUPFAM" id="SSF52047">
    <property type="entry name" value="RNI-like"/>
    <property type="match status" value="1"/>
</dbReference>
<gene>
    <name evidence="4" type="primary">LOC117652804</name>
</gene>
<dbReference type="PROSITE" id="PS50181">
    <property type="entry name" value="FBOX"/>
    <property type="match status" value="1"/>
</dbReference>
<dbReference type="InterPro" id="IPR032675">
    <property type="entry name" value="LRR_dom_sf"/>
</dbReference>